<dbReference type="InterPro" id="IPR036388">
    <property type="entry name" value="WH-like_DNA-bd_sf"/>
</dbReference>
<name>A0ABR8PHH0_9BACL</name>
<protein>
    <submittedName>
        <fullName evidence="3">MGMT family protein</fullName>
    </submittedName>
</protein>
<feature type="domain" description="Methylated-DNA-[protein]-cysteine S-methyltransferase DNA binding" evidence="2">
    <location>
        <begin position="3"/>
        <end position="86"/>
    </location>
</feature>
<proteinExistence type="predicted"/>
<evidence type="ECO:0000256" key="1">
    <source>
        <dbReference type="ARBA" id="ARBA00022763"/>
    </source>
</evidence>
<organism evidence="3 4">
    <name type="scientific">Sporosarcina gallistercoris</name>
    <dbReference type="NCBI Taxonomy" id="2762245"/>
    <lineage>
        <taxon>Bacteria</taxon>
        <taxon>Bacillati</taxon>
        <taxon>Bacillota</taxon>
        <taxon>Bacilli</taxon>
        <taxon>Bacillales</taxon>
        <taxon>Caryophanaceae</taxon>
        <taxon>Sporosarcina</taxon>
    </lineage>
</organism>
<reference evidence="3 4" key="1">
    <citation type="submission" date="2020-08" db="EMBL/GenBank/DDBJ databases">
        <title>A Genomic Blueprint of the Chicken Gut Microbiome.</title>
        <authorList>
            <person name="Gilroy R."/>
            <person name="Ravi A."/>
            <person name="Getino M."/>
            <person name="Pursley I."/>
            <person name="Horton D.L."/>
            <person name="Alikhan N.-F."/>
            <person name="Baker D."/>
            <person name="Gharbi K."/>
            <person name="Hall N."/>
            <person name="Watson M."/>
            <person name="Adriaenssens E.M."/>
            <person name="Foster-Nyarko E."/>
            <person name="Jarju S."/>
            <person name="Secka A."/>
            <person name="Antonio M."/>
            <person name="Oren A."/>
            <person name="Chaudhuri R."/>
            <person name="La Ragione R.M."/>
            <person name="Hildebrand F."/>
            <person name="Pallen M.J."/>
        </authorList>
    </citation>
    <scope>NUCLEOTIDE SEQUENCE [LARGE SCALE GENOMIC DNA]</scope>
    <source>
        <strain evidence="3 4">Sa3CUA8</strain>
    </source>
</reference>
<evidence type="ECO:0000313" key="4">
    <source>
        <dbReference type="Proteomes" id="UP000659496"/>
    </source>
</evidence>
<dbReference type="Pfam" id="PF01035">
    <property type="entry name" value="DNA_binding_1"/>
    <property type="match status" value="1"/>
</dbReference>
<dbReference type="EMBL" id="JACSQY010000002">
    <property type="protein sequence ID" value="MBD7907593.1"/>
    <property type="molecule type" value="Genomic_DNA"/>
</dbReference>
<dbReference type="InterPro" id="IPR014048">
    <property type="entry name" value="MethylDNA_cys_MeTrfase_DNA-bd"/>
</dbReference>
<dbReference type="PANTHER" id="PTHR42942">
    <property type="entry name" value="6-O-METHYLGUANINE DNA METHYLTRANSFERASE"/>
    <property type="match status" value="1"/>
</dbReference>
<dbReference type="InterPro" id="IPR036217">
    <property type="entry name" value="MethylDNA_cys_MeTrfase_DNAb"/>
</dbReference>
<dbReference type="Gene3D" id="1.10.10.10">
    <property type="entry name" value="Winged helix-like DNA-binding domain superfamily/Winged helix DNA-binding domain"/>
    <property type="match status" value="1"/>
</dbReference>
<accession>A0ABR8PHH0</accession>
<dbReference type="Proteomes" id="UP000659496">
    <property type="component" value="Unassembled WGS sequence"/>
</dbReference>
<evidence type="ECO:0000313" key="3">
    <source>
        <dbReference type="EMBL" id="MBD7907593.1"/>
    </source>
</evidence>
<dbReference type="SUPFAM" id="SSF46767">
    <property type="entry name" value="Methylated DNA-protein cysteine methyltransferase, C-terminal domain"/>
    <property type="match status" value="1"/>
</dbReference>
<dbReference type="PANTHER" id="PTHR42942:SF1">
    <property type="entry name" value="ALKYLTRANSFERASE-LIKE PROTEIN 1"/>
    <property type="match status" value="1"/>
</dbReference>
<evidence type="ECO:0000259" key="2">
    <source>
        <dbReference type="Pfam" id="PF01035"/>
    </source>
</evidence>
<sequence length="109" mass="12023">MNPFTEKAVQAIQSIPPGFVMTYGQVAAAAGNRRGARQVVRILHSMSTSHHLPWHRIINAKGGISTPVDAKEKGNRQRQLLEAEGVAFLPDGTIDLNVYRWLGFNGEEE</sequence>
<gene>
    <name evidence="3" type="ORF">H9659_04500</name>
</gene>
<dbReference type="InterPro" id="IPR052520">
    <property type="entry name" value="ATL_DNA_repair"/>
</dbReference>
<keyword evidence="1" id="KW-0227">DNA damage</keyword>
<keyword evidence="4" id="KW-1185">Reference proteome</keyword>
<comment type="caution">
    <text evidence="3">The sequence shown here is derived from an EMBL/GenBank/DDBJ whole genome shotgun (WGS) entry which is preliminary data.</text>
</comment>
<dbReference type="CDD" id="cd06445">
    <property type="entry name" value="ATase"/>
    <property type="match status" value="1"/>
</dbReference>
<dbReference type="RefSeq" id="WP_191688731.1">
    <property type="nucleotide sequence ID" value="NZ_JACSQY010000002.1"/>
</dbReference>